<evidence type="ECO:0000256" key="1">
    <source>
        <dbReference type="ARBA" id="ARBA00023125"/>
    </source>
</evidence>
<keyword evidence="3" id="KW-1185">Reference proteome</keyword>
<dbReference type="Pfam" id="PF03184">
    <property type="entry name" value="DDE_1"/>
    <property type="match status" value="1"/>
</dbReference>
<dbReference type="RefSeq" id="XP_025423542.1">
    <property type="nucleotide sequence ID" value="XM_025567757.1"/>
</dbReference>
<dbReference type="InterPro" id="IPR050863">
    <property type="entry name" value="CenT-Element_Derived"/>
</dbReference>
<dbReference type="GeneID" id="112692937"/>
<dbReference type="GO" id="GO:0003677">
    <property type="term" value="F:DNA binding"/>
    <property type="evidence" value="ECO:0007669"/>
    <property type="project" value="UniProtKB-KW"/>
</dbReference>
<accession>A0A8B8GMB5</accession>
<dbReference type="Pfam" id="PF03221">
    <property type="entry name" value="HTH_Tnp_Tc5"/>
    <property type="match status" value="1"/>
</dbReference>
<dbReference type="PROSITE" id="PS51253">
    <property type="entry name" value="HTH_CENPB"/>
    <property type="match status" value="1"/>
</dbReference>
<gene>
    <name evidence="4" type="primary">LOC112692937</name>
</gene>
<evidence type="ECO:0000259" key="2">
    <source>
        <dbReference type="PROSITE" id="PS51253"/>
    </source>
</evidence>
<organism evidence="3 4">
    <name type="scientific">Sipha flava</name>
    <name type="common">yellow sugarcane aphid</name>
    <dbReference type="NCBI Taxonomy" id="143950"/>
    <lineage>
        <taxon>Eukaryota</taxon>
        <taxon>Metazoa</taxon>
        <taxon>Ecdysozoa</taxon>
        <taxon>Arthropoda</taxon>
        <taxon>Hexapoda</taxon>
        <taxon>Insecta</taxon>
        <taxon>Pterygota</taxon>
        <taxon>Neoptera</taxon>
        <taxon>Paraneoptera</taxon>
        <taxon>Hemiptera</taxon>
        <taxon>Sternorrhyncha</taxon>
        <taxon>Aphidomorpha</taxon>
        <taxon>Aphidoidea</taxon>
        <taxon>Aphididae</taxon>
        <taxon>Sipha</taxon>
    </lineage>
</organism>
<dbReference type="GO" id="GO:0005634">
    <property type="term" value="C:nucleus"/>
    <property type="evidence" value="ECO:0007669"/>
    <property type="project" value="TreeGrafter"/>
</dbReference>
<dbReference type="AlphaFoldDB" id="A0A8B8GMB5"/>
<evidence type="ECO:0000313" key="3">
    <source>
        <dbReference type="Proteomes" id="UP000694846"/>
    </source>
</evidence>
<name>A0A8B8GMB5_9HEMI</name>
<keyword evidence="1" id="KW-0238">DNA-binding</keyword>
<dbReference type="Proteomes" id="UP000694846">
    <property type="component" value="Unplaced"/>
</dbReference>
<feature type="domain" description="HTH CENPB-type" evidence="2">
    <location>
        <begin position="1"/>
        <end position="26"/>
    </location>
</feature>
<proteinExistence type="predicted"/>
<dbReference type="PANTHER" id="PTHR19303">
    <property type="entry name" value="TRANSPOSON"/>
    <property type="match status" value="1"/>
</dbReference>
<dbReference type="InterPro" id="IPR006600">
    <property type="entry name" value="HTH_CenpB_DNA-bd_dom"/>
</dbReference>
<evidence type="ECO:0000313" key="4">
    <source>
        <dbReference type="RefSeq" id="XP_025423542.1"/>
    </source>
</evidence>
<reference evidence="4" key="1">
    <citation type="submission" date="2025-08" db="UniProtKB">
        <authorList>
            <consortium name="RefSeq"/>
        </authorList>
    </citation>
    <scope>IDENTIFICATION</scope>
    <source>
        <tissue evidence="4">Whole body</tissue>
    </source>
</reference>
<dbReference type="PANTHER" id="PTHR19303:SF73">
    <property type="entry name" value="PROTEIN PDC2"/>
    <property type="match status" value="1"/>
</dbReference>
<sequence length="177" mass="20303">MKIENFKCSASWIQRFRQRYNIVFRKISGDSFAVNTEIYSNWLAKVWPSLRAGYCDNEIYNADEAAQPSLDLKFIKLVFLPANTTIVLQPMDQGVIRNIKNHCRNQLVLKMIEDIENQVESKITVLDAIIMLNKAWCNVTSTGIANCFHHTGFCDVTTQLQTDNGLINDIDEDLRPD</sequence>
<dbReference type="OrthoDB" id="6585662at2759"/>
<dbReference type="InterPro" id="IPR004875">
    <property type="entry name" value="DDE_SF_endonuclease_dom"/>
</dbReference>
<protein>
    <submittedName>
        <fullName evidence="4">Tigger transposable element-derived protein 4-like</fullName>
    </submittedName>
</protein>